<dbReference type="AlphaFoldDB" id="A0A6A8LNB8"/>
<dbReference type="Proteomes" id="UP000437575">
    <property type="component" value="Unassembled WGS sequence"/>
</dbReference>
<feature type="non-terminal residue" evidence="1">
    <location>
        <position position="65"/>
    </location>
</feature>
<evidence type="ECO:0000313" key="2">
    <source>
        <dbReference type="Proteomes" id="UP000437575"/>
    </source>
</evidence>
<comment type="caution">
    <text evidence="1">The sequence shown here is derived from an EMBL/GenBank/DDBJ whole genome shotgun (WGS) entry which is preliminary data.</text>
</comment>
<accession>A0A6A8LNB8</accession>
<evidence type="ECO:0000313" key="1">
    <source>
        <dbReference type="EMBL" id="MSE05308.1"/>
    </source>
</evidence>
<proteinExistence type="predicted"/>
<dbReference type="EMBL" id="WKKZ01000194">
    <property type="protein sequence ID" value="MSE05308.1"/>
    <property type="molecule type" value="Genomic_DNA"/>
</dbReference>
<reference evidence="1 2" key="1">
    <citation type="submission" date="2019-11" db="EMBL/GenBank/DDBJ databases">
        <title>Draft Genome Sequence of Plant Growth-Promoting Rhizosphere-Associated Bacteria.</title>
        <authorList>
            <person name="Vasilyev I.Y."/>
            <person name="Radchenko V."/>
            <person name="Ilnitskaya E.V."/>
        </authorList>
    </citation>
    <scope>NUCLEOTIDE SEQUENCE [LARGE SCALE GENOMIC DNA]</scope>
    <source>
        <strain evidence="1 2">VRA_1sq_f</strain>
    </source>
</reference>
<name>A0A6A8LNB8_9LACO</name>
<organism evidence="1 2">
    <name type="scientific">Ligilactobacillus salivarius</name>
    <dbReference type="NCBI Taxonomy" id="1624"/>
    <lineage>
        <taxon>Bacteria</taxon>
        <taxon>Bacillati</taxon>
        <taxon>Bacillota</taxon>
        <taxon>Bacilli</taxon>
        <taxon>Lactobacillales</taxon>
        <taxon>Lactobacillaceae</taxon>
        <taxon>Ligilactobacillus</taxon>
    </lineage>
</organism>
<gene>
    <name evidence="1" type="ORF">GKC34_05605</name>
</gene>
<sequence length="65" mass="7119">MQKSFFNKKLVIVLIALIISFLLIAFSIAVRNNRKAPTFVQQIGNDAAGIVDRVVSYPLDGAKNA</sequence>
<protein>
    <submittedName>
        <fullName evidence="1">Rod shape-determining protein MreC</fullName>
    </submittedName>
</protein>